<protein>
    <submittedName>
        <fullName evidence="1">Uncharacterized protein</fullName>
    </submittedName>
</protein>
<sequence length="76" mass="8933">MGAGRTGNFTAEITQEAEDAFRVKIYRHYENDNQKYLQNNPRAFGDLKSSLDQAKKFVKKFVPDIEHRLVWVEKED</sequence>
<comment type="caution">
    <text evidence="1">The sequence shown here is derived from an EMBL/GenBank/DDBJ whole genome shotgun (WGS) entry which is preliminary data.</text>
</comment>
<accession>A0A074M456</accession>
<gene>
    <name evidence="1" type="ORF">EL26_24490</name>
</gene>
<dbReference type="Proteomes" id="UP000027931">
    <property type="component" value="Unassembled WGS sequence"/>
</dbReference>
<reference evidence="1 2" key="1">
    <citation type="journal article" date="2013" name="Int. J. Syst. Evol. Microbiol.">
        <title>Tumebacillus flagellatus sp. nov., an alpha-amylase/pullulanase-producing bacterium isolated from cassava wastewater.</title>
        <authorList>
            <person name="Wang Q."/>
            <person name="Xie N."/>
            <person name="Qin Y."/>
            <person name="Shen N."/>
            <person name="Zhu J."/>
            <person name="Mi H."/>
            <person name="Huang R."/>
        </authorList>
    </citation>
    <scope>NUCLEOTIDE SEQUENCE [LARGE SCALE GENOMIC DNA]</scope>
    <source>
        <strain evidence="1 2">GST4</strain>
    </source>
</reference>
<evidence type="ECO:0000313" key="2">
    <source>
        <dbReference type="Proteomes" id="UP000027931"/>
    </source>
</evidence>
<keyword evidence="2" id="KW-1185">Reference proteome</keyword>
<dbReference type="AlphaFoldDB" id="A0A074M456"/>
<evidence type="ECO:0000313" key="1">
    <source>
        <dbReference type="EMBL" id="KEO80782.1"/>
    </source>
</evidence>
<dbReference type="EMBL" id="JMIR01000108">
    <property type="protein sequence ID" value="KEO80782.1"/>
    <property type="molecule type" value="Genomic_DNA"/>
</dbReference>
<name>A0A074M456_9BACL</name>
<organism evidence="1 2">
    <name type="scientific">Tumebacillus flagellatus</name>
    <dbReference type="NCBI Taxonomy" id="1157490"/>
    <lineage>
        <taxon>Bacteria</taxon>
        <taxon>Bacillati</taxon>
        <taxon>Bacillota</taxon>
        <taxon>Bacilli</taxon>
        <taxon>Bacillales</taxon>
        <taxon>Alicyclobacillaceae</taxon>
        <taxon>Tumebacillus</taxon>
    </lineage>
</organism>
<proteinExistence type="predicted"/>